<protein>
    <recommendedName>
        <fullName evidence="3">Apple domain-containing protein</fullName>
    </recommendedName>
</protein>
<dbReference type="Pfam" id="PF14295">
    <property type="entry name" value="PAN_4"/>
    <property type="match status" value="1"/>
</dbReference>
<reference evidence="4" key="1">
    <citation type="submission" date="2017-01" db="EMBL/GenBank/DDBJ databases">
        <authorList>
            <person name="Assis F.L."/>
            <person name="Abrahao J.S."/>
            <person name="Silva L."/>
            <person name="Khalil J.B."/>
            <person name="Rodrigues R."/>
            <person name="Silva L.S."/>
            <person name="Arantes T."/>
            <person name="Boratto P."/>
            <person name="Andrade M."/>
            <person name="Kroon E.G."/>
            <person name="Ribeiro B."/>
            <person name="Bergier I."/>
            <person name="Seligmann H."/>
            <person name="Ghigo E."/>
            <person name="Colson P."/>
            <person name="Levasseur A."/>
            <person name="Raoult D."/>
            <person name="Scola B.L."/>
        </authorList>
    </citation>
    <scope>NUCLEOTIDE SEQUENCE</scope>
    <source>
        <strain evidence="4">Soda lake</strain>
    </source>
</reference>
<dbReference type="Gene3D" id="3.50.4.10">
    <property type="entry name" value="Hepatocyte Growth Factor"/>
    <property type="match status" value="1"/>
</dbReference>
<evidence type="ECO:0000313" key="4">
    <source>
        <dbReference type="EMBL" id="QKU35471.1"/>
    </source>
</evidence>
<dbReference type="InterPro" id="IPR003609">
    <property type="entry name" value="Pan_app"/>
</dbReference>
<accession>A0A6N1P393</accession>
<evidence type="ECO:0000256" key="2">
    <source>
        <dbReference type="SAM" id="Phobius"/>
    </source>
</evidence>
<organism evidence="4">
    <name type="scientific">Tupanvirus soda lake</name>
    <dbReference type="NCBI Taxonomy" id="2126985"/>
    <lineage>
        <taxon>Viruses</taxon>
        <taxon>Varidnaviria</taxon>
        <taxon>Bamfordvirae</taxon>
        <taxon>Nucleocytoviricota</taxon>
        <taxon>Megaviricetes</taxon>
        <taxon>Imitervirales</taxon>
        <taxon>Mimiviridae</taxon>
        <taxon>Megamimivirinae</taxon>
        <taxon>Tupanvirus</taxon>
        <taxon>Tupanvirus salinum</taxon>
    </lineage>
</organism>
<feature type="transmembrane region" description="Helical" evidence="2">
    <location>
        <begin position="7"/>
        <end position="25"/>
    </location>
</feature>
<dbReference type="Pfam" id="PF00024">
    <property type="entry name" value="PAN_1"/>
    <property type="match status" value="1"/>
</dbReference>
<feature type="compositionally biased region" description="Pro residues" evidence="1">
    <location>
        <begin position="35"/>
        <end position="65"/>
    </location>
</feature>
<sequence length="221" mass="24097">MQTWVKILIVVIILALLGVGGYFLYEYLYKKSNPSGPPPTPPSPTQPSPTSPNPTPPSPISPSPPTASNVVTPCPTYSSIYSVDIPGFDMSNGYSGNQTEEQCKALCESRNCNWMNFSVNSGDCWLKQGVSKPDLVTGFRIQDNPSGSSCPQYSITNGMDIPGFDMPGSPHTNVSQQDCQNLCNNNNCDWYNYQTSTSNCWLKKGNSSKPNIETIFKVTTS</sequence>
<feature type="region of interest" description="Disordered" evidence="1">
    <location>
        <begin position="34"/>
        <end position="68"/>
    </location>
</feature>
<evidence type="ECO:0000256" key="1">
    <source>
        <dbReference type="SAM" id="MobiDB-lite"/>
    </source>
</evidence>
<feature type="domain" description="Apple" evidence="3">
    <location>
        <begin position="150"/>
        <end position="221"/>
    </location>
</feature>
<dbReference type="PROSITE" id="PS50948">
    <property type="entry name" value="PAN"/>
    <property type="match status" value="1"/>
</dbReference>
<keyword evidence="2" id="KW-1133">Transmembrane helix</keyword>
<evidence type="ECO:0000259" key="3">
    <source>
        <dbReference type="PROSITE" id="PS50948"/>
    </source>
</evidence>
<keyword evidence="2" id="KW-0812">Transmembrane</keyword>
<dbReference type="GeneID" id="80518899"/>
<dbReference type="EMBL" id="KY523104">
    <property type="protein sequence ID" value="QKU35471.1"/>
    <property type="molecule type" value="Genomic_DNA"/>
</dbReference>
<name>A0A6N1P393_9VIRU</name>
<reference evidence="4" key="2">
    <citation type="journal article" date="2018" name="Nat. Commun.">
        <title>Tailed giant Tupanvirus possesses the most complete translational apparatus of the known virosphere.</title>
        <authorList>
            <person name="Abrahao J."/>
            <person name="Silva L."/>
            <person name="Silva L.S."/>
            <person name="Khalil J.Y.B."/>
            <person name="Rodrigues R."/>
            <person name="Arantes T."/>
            <person name="Assis F."/>
            <person name="Boratto P."/>
            <person name="Andrade M."/>
            <person name="Kroon E.G."/>
            <person name="Ribeiro B."/>
            <person name="Bergier I."/>
            <person name="Seligmann H."/>
            <person name="Ghigo E."/>
            <person name="Colson P."/>
            <person name="Levasseur A."/>
            <person name="Kroemer G."/>
            <person name="Raoult D."/>
            <person name="La Scola B."/>
        </authorList>
    </citation>
    <scope>NUCLEOTIDE SEQUENCE [LARGE SCALE GENOMIC DNA]</scope>
    <source>
        <strain evidence="4">Soda lake</strain>
    </source>
</reference>
<dbReference type="RefSeq" id="YP_010782135.1">
    <property type="nucleotide sequence ID" value="NC_075039.1"/>
</dbReference>
<keyword evidence="2" id="KW-0472">Membrane</keyword>
<proteinExistence type="predicted"/>
<dbReference type="KEGG" id="vg:80518899"/>